<organism evidence="1">
    <name type="scientific">Tanacetum cinerariifolium</name>
    <name type="common">Dalmatian daisy</name>
    <name type="synonym">Chrysanthemum cinerariifolium</name>
    <dbReference type="NCBI Taxonomy" id="118510"/>
    <lineage>
        <taxon>Eukaryota</taxon>
        <taxon>Viridiplantae</taxon>
        <taxon>Streptophyta</taxon>
        <taxon>Embryophyta</taxon>
        <taxon>Tracheophyta</taxon>
        <taxon>Spermatophyta</taxon>
        <taxon>Magnoliopsida</taxon>
        <taxon>eudicotyledons</taxon>
        <taxon>Gunneridae</taxon>
        <taxon>Pentapetalae</taxon>
        <taxon>asterids</taxon>
        <taxon>campanulids</taxon>
        <taxon>Asterales</taxon>
        <taxon>Asteraceae</taxon>
        <taxon>Asteroideae</taxon>
        <taxon>Anthemideae</taxon>
        <taxon>Anthemidinae</taxon>
        <taxon>Tanacetum</taxon>
    </lineage>
</organism>
<dbReference type="EMBL" id="BKCJ010462618">
    <property type="protein sequence ID" value="GFA65366.1"/>
    <property type="molecule type" value="Genomic_DNA"/>
</dbReference>
<gene>
    <name evidence="1" type="ORF">Tci_637338</name>
</gene>
<comment type="caution">
    <text evidence="1">The sequence shown here is derived from an EMBL/GenBank/DDBJ whole genome shotgun (WGS) entry which is preliminary data.</text>
</comment>
<accession>A0A699K0Y1</accession>
<dbReference type="AlphaFoldDB" id="A0A699K0Y1"/>
<reference evidence="1" key="1">
    <citation type="journal article" date="2019" name="Sci. Rep.">
        <title>Draft genome of Tanacetum cinerariifolium, the natural source of mosquito coil.</title>
        <authorList>
            <person name="Yamashiro T."/>
            <person name="Shiraishi A."/>
            <person name="Satake H."/>
            <person name="Nakayama K."/>
        </authorList>
    </citation>
    <scope>NUCLEOTIDE SEQUENCE</scope>
</reference>
<name>A0A699K0Y1_TANCI</name>
<evidence type="ECO:0000313" key="1">
    <source>
        <dbReference type="EMBL" id="GFA65366.1"/>
    </source>
</evidence>
<protein>
    <submittedName>
        <fullName evidence="1">Uncharacterized protein</fullName>
    </submittedName>
</protein>
<proteinExistence type="predicted"/>
<feature type="non-terminal residue" evidence="1">
    <location>
        <position position="1"/>
    </location>
</feature>
<sequence>SVGSGCVGVKYSLVTSLLRGCLDVDFMKCDEEWTAGSVVKKIRMGMMKKKKKEGSFLVVL</sequence>